<name>A0AA86V573_9EUKA</name>
<sequence>MLLCKQTITFDKPKSRHVTVSGRSLSPKNLLSTELQYNEAASKLPSSQLQKLRIKQSFSPQRAPIKQEQQIKERTWVYPTSGPLDVLRMRKTGRHITFEKQQSIAEQEWLLVKKMKFSSPKPKFIKTVVKSQQKITRVDYKGNEAINNLSQKCYQIEQMFLEASGGKPLEYHADVFSESPTWVKRNLAQCK</sequence>
<gene>
    <name evidence="3" type="ORF">HINF_LOCUS28205</name>
    <name evidence="1" type="ORF">HINF_LOCUS34025</name>
    <name evidence="2" type="ORF">HINF_LOCUS64531</name>
    <name evidence="4" type="ORF">HINF_LOCUS71897</name>
</gene>
<reference evidence="3 5" key="2">
    <citation type="submission" date="2024-07" db="EMBL/GenBank/DDBJ databases">
        <authorList>
            <person name="Akdeniz Z."/>
        </authorList>
    </citation>
    <scope>NUCLEOTIDE SEQUENCE [LARGE SCALE GENOMIC DNA]</scope>
</reference>
<comment type="caution">
    <text evidence="2">The sequence shown here is derived from an EMBL/GenBank/DDBJ whole genome shotgun (WGS) entry which is preliminary data.</text>
</comment>
<dbReference type="Proteomes" id="UP001642409">
    <property type="component" value="Unassembled WGS sequence"/>
</dbReference>
<organism evidence="2">
    <name type="scientific">Hexamita inflata</name>
    <dbReference type="NCBI Taxonomy" id="28002"/>
    <lineage>
        <taxon>Eukaryota</taxon>
        <taxon>Metamonada</taxon>
        <taxon>Diplomonadida</taxon>
        <taxon>Hexamitidae</taxon>
        <taxon>Hexamitinae</taxon>
        <taxon>Hexamita</taxon>
    </lineage>
</organism>
<dbReference type="AlphaFoldDB" id="A0AA86V573"/>
<proteinExistence type="predicted"/>
<evidence type="ECO:0000313" key="4">
    <source>
        <dbReference type="EMBL" id="CAL6102926.1"/>
    </source>
</evidence>
<keyword evidence="5" id="KW-1185">Reference proteome</keyword>
<reference evidence="2" key="1">
    <citation type="submission" date="2023-06" db="EMBL/GenBank/DDBJ databases">
        <authorList>
            <person name="Kurt Z."/>
        </authorList>
    </citation>
    <scope>NUCLEOTIDE SEQUENCE</scope>
</reference>
<evidence type="ECO:0000313" key="3">
    <source>
        <dbReference type="EMBL" id="CAL6021520.1"/>
    </source>
</evidence>
<dbReference type="EMBL" id="CATOUU010000762">
    <property type="protein sequence ID" value="CAI9946380.1"/>
    <property type="molecule type" value="Genomic_DNA"/>
</dbReference>
<dbReference type="EMBL" id="CAXDID020000089">
    <property type="protein sequence ID" value="CAL6021520.1"/>
    <property type="molecule type" value="Genomic_DNA"/>
</dbReference>
<evidence type="ECO:0000313" key="5">
    <source>
        <dbReference type="Proteomes" id="UP001642409"/>
    </source>
</evidence>
<dbReference type="EMBL" id="CATOUU010001175">
    <property type="protein sequence ID" value="CAI9976886.1"/>
    <property type="molecule type" value="Genomic_DNA"/>
</dbReference>
<evidence type="ECO:0000313" key="2">
    <source>
        <dbReference type="EMBL" id="CAI9976886.1"/>
    </source>
</evidence>
<accession>A0AA86V573</accession>
<evidence type="ECO:0000313" key="1">
    <source>
        <dbReference type="EMBL" id="CAI9946380.1"/>
    </source>
</evidence>
<dbReference type="EMBL" id="CAXDID020000561">
    <property type="protein sequence ID" value="CAL6102926.1"/>
    <property type="molecule type" value="Genomic_DNA"/>
</dbReference>
<protein>
    <submittedName>
        <fullName evidence="3">Hypothetical_protein</fullName>
    </submittedName>
</protein>